<dbReference type="InterPro" id="IPR004291">
    <property type="entry name" value="Transposase_IS66_central"/>
</dbReference>
<evidence type="ECO:0000313" key="2">
    <source>
        <dbReference type="EMBL" id="RMR88315.1"/>
    </source>
</evidence>
<dbReference type="EMBL" id="RBSD01000079">
    <property type="protein sequence ID" value="RMR88315.1"/>
    <property type="molecule type" value="Genomic_DNA"/>
</dbReference>
<dbReference type="Proteomes" id="UP000268004">
    <property type="component" value="Unassembled WGS sequence"/>
</dbReference>
<dbReference type="AlphaFoldDB" id="A0A3M4YI31"/>
<sequence>MQPKRKTGRADTALNLINKLYSIERDLNEGGDEPRYEIRQKNSLPMLAQRHAWMEKTQPQGTAQNARCGARQHLSRYRDYLNGWPGDSPVFGRTMIMYRFAR</sequence>
<proteinExistence type="predicted"/>
<evidence type="ECO:0000259" key="1">
    <source>
        <dbReference type="Pfam" id="PF03050"/>
    </source>
</evidence>
<reference evidence="2 3" key="1">
    <citation type="submission" date="2018-08" db="EMBL/GenBank/DDBJ databases">
        <title>Recombination of ecologically and evolutionarily significant loci maintains genetic cohesion in the Pseudomonas syringae species complex.</title>
        <authorList>
            <person name="Dillon M."/>
            <person name="Thakur S."/>
            <person name="Almeida R.N.D."/>
            <person name="Weir B.S."/>
            <person name="Guttman D.S."/>
        </authorList>
    </citation>
    <scope>NUCLEOTIDE SEQUENCE [LARGE SCALE GENOMIC DNA]</scope>
    <source>
        <strain evidence="2 3">ICMP 4996</strain>
    </source>
</reference>
<protein>
    <recommendedName>
        <fullName evidence="1">Transposase IS66 central domain-containing protein</fullName>
    </recommendedName>
</protein>
<feature type="domain" description="Transposase IS66 central" evidence="1">
    <location>
        <begin position="4"/>
        <end position="67"/>
    </location>
</feature>
<dbReference type="Pfam" id="PF03050">
    <property type="entry name" value="DDE_Tnp_IS66"/>
    <property type="match status" value="1"/>
</dbReference>
<evidence type="ECO:0000313" key="3">
    <source>
        <dbReference type="Proteomes" id="UP000268004"/>
    </source>
</evidence>
<name>A0A3M4YI31_9PSED</name>
<accession>A0A3M4YI31</accession>
<gene>
    <name evidence="2" type="ORF">ALP78_01751</name>
</gene>
<organism evidence="2 3">
    <name type="scientific">Pseudomonas coronafaciens pv. striafaciens</name>
    <dbReference type="NCBI Taxonomy" id="235276"/>
    <lineage>
        <taxon>Bacteria</taxon>
        <taxon>Pseudomonadati</taxon>
        <taxon>Pseudomonadota</taxon>
        <taxon>Gammaproteobacteria</taxon>
        <taxon>Pseudomonadales</taxon>
        <taxon>Pseudomonadaceae</taxon>
        <taxon>Pseudomonas</taxon>
        <taxon>Pseudomonas coronafaciens</taxon>
    </lineage>
</organism>
<comment type="caution">
    <text evidence="2">The sequence shown here is derived from an EMBL/GenBank/DDBJ whole genome shotgun (WGS) entry which is preliminary data.</text>
</comment>